<dbReference type="AlphaFoldDB" id="A0A7Z9DX62"/>
<dbReference type="Proteomes" id="UP000182190">
    <property type="component" value="Unassembled WGS sequence"/>
</dbReference>
<protein>
    <submittedName>
        <fullName evidence="1">Uncharacterized protein</fullName>
    </submittedName>
</protein>
<evidence type="ECO:0000313" key="1">
    <source>
        <dbReference type="EMBL" id="VXD10486.1"/>
    </source>
</evidence>
<keyword evidence="2" id="KW-1185">Reference proteome</keyword>
<comment type="caution">
    <text evidence="1">The sequence shown here is derived from an EMBL/GenBank/DDBJ whole genome shotgun (WGS) entry which is preliminary data.</text>
</comment>
<dbReference type="Pfam" id="PF25734">
    <property type="entry name" value="RelB_like_antitoxin"/>
    <property type="match status" value="1"/>
</dbReference>
<dbReference type="InterPro" id="IPR057930">
    <property type="entry name" value="Antitoxin_put"/>
</dbReference>
<dbReference type="EMBL" id="CZCS02000002">
    <property type="protein sequence ID" value="VXD10486.1"/>
    <property type="molecule type" value="Genomic_DNA"/>
</dbReference>
<dbReference type="OrthoDB" id="516820at2"/>
<accession>A0A7Z9DX62</accession>
<reference evidence="1" key="1">
    <citation type="submission" date="2019-10" db="EMBL/GenBank/DDBJ databases">
        <authorList>
            <consortium name="Genoscope - CEA"/>
            <person name="William W."/>
        </authorList>
    </citation>
    <scope>NUCLEOTIDE SEQUENCE [LARGE SCALE GENOMIC DNA]</scope>
    <source>
        <strain evidence="1">BBR_PRJEB10994</strain>
    </source>
</reference>
<sequence length="119" mass="13575">MIPITLDDNKLKDALKQAIRELIQEDQKMISNLIVEVIEDIAIENAIKEGKTTETVNLLNPYQKTEKNLKLNVTLKKPSEQQAVQALDEFDQAVKQFLEETDITREELAEALDLSQPLK</sequence>
<dbReference type="RefSeq" id="WP_083616138.1">
    <property type="nucleotide sequence ID" value="NZ_LR734982.1"/>
</dbReference>
<name>A0A7Z9DX62_9CYAN</name>
<organism evidence="1 2">
    <name type="scientific">Planktothrix paucivesiculata PCC 9631</name>
    <dbReference type="NCBI Taxonomy" id="671071"/>
    <lineage>
        <taxon>Bacteria</taxon>
        <taxon>Bacillati</taxon>
        <taxon>Cyanobacteriota</taxon>
        <taxon>Cyanophyceae</taxon>
        <taxon>Oscillatoriophycideae</taxon>
        <taxon>Oscillatoriales</taxon>
        <taxon>Microcoleaceae</taxon>
        <taxon>Planktothrix</taxon>
    </lineage>
</organism>
<proteinExistence type="predicted"/>
<gene>
    <name evidence="1" type="ORF">PL9631_100089</name>
</gene>
<evidence type="ECO:0000313" key="2">
    <source>
        <dbReference type="Proteomes" id="UP000182190"/>
    </source>
</evidence>